<protein>
    <submittedName>
        <fullName evidence="4">Aste57867_14343 protein</fullName>
    </submittedName>
</protein>
<evidence type="ECO:0000313" key="4">
    <source>
        <dbReference type="EMBL" id="VFT91167.1"/>
    </source>
</evidence>
<dbReference type="InterPro" id="IPR027482">
    <property type="entry name" value="Sec1-like_dom2"/>
</dbReference>
<reference evidence="4 5" key="1">
    <citation type="submission" date="2019-03" db="EMBL/GenBank/DDBJ databases">
        <authorList>
            <person name="Gaulin E."/>
            <person name="Dumas B."/>
        </authorList>
    </citation>
    <scope>NUCLEOTIDE SEQUENCE [LARGE SCALE GENOMIC DNA]</scope>
    <source>
        <strain evidence="4">CBS 568.67</strain>
    </source>
</reference>
<reference evidence="3" key="2">
    <citation type="submission" date="2019-06" db="EMBL/GenBank/DDBJ databases">
        <title>Genomics analysis of Aphanomyces spp. identifies a new class of oomycete effector associated with host adaptation.</title>
        <authorList>
            <person name="Gaulin E."/>
        </authorList>
    </citation>
    <scope>NUCLEOTIDE SEQUENCE</scope>
    <source>
        <strain evidence="3">CBS 578.67</strain>
    </source>
</reference>
<comment type="similarity">
    <text evidence="1">Belongs to the STXBP/unc-18/SEC1 family.</text>
</comment>
<organism evidence="4 5">
    <name type="scientific">Aphanomyces stellatus</name>
    <dbReference type="NCBI Taxonomy" id="120398"/>
    <lineage>
        <taxon>Eukaryota</taxon>
        <taxon>Sar</taxon>
        <taxon>Stramenopiles</taxon>
        <taxon>Oomycota</taxon>
        <taxon>Saprolegniomycetes</taxon>
        <taxon>Saprolegniales</taxon>
        <taxon>Verrucalvaceae</taxon>
        <taxon>Aphanomyces</taxon>
    </lineage>
</organism>
<dbReference type="AlphaFoldDB" id="A0A485L2V3"/>
<accession>A0A485L2V3</accession>
<gene>
    <name evidence="4" type="primary">Aste57867_14343</name>
    <name evidence="3" type="ORF">As57867_014289</name>
    <name evidence="4" type="ORF">ASTE57867_14343</name>
</gene>
<dbReference type="PANTHER" id="PTHR11679">
    <property type="entry name" value="VESICLE PROTEIN SORTING-ASSOCIATED"/>
    <property type="match status" value="1"/>
</dbReference>
<dbReference type="GO" id="GO:0016192">
    <property type="term" value="P:vesicle-mediated transport"/>
    <property type="evidence" value="ECO:0007669"/>
    <property type="project" value="InterPro"/>
</dbReference>
<proteinExistence type="inferred from homology"/>
<dbReference type="OrthoDB" id="549905at2759"/>
<dbReference type="EMBL" id="VJMH01005538">
    <property type="protein sequence ID" value="KAF0694819.1"/>
    <property type="molecule type" value="Genomic_DNA"/>
</dbReference>
<dbReference type="Gene3D" id="3.40.50.1910">
    <property type="match status" value="1"/>
</dbReference>
<evidence type="ECO:0000256" key="2">
    <source>
        <dbReference type="SAM" id="MobiDB-lite"/>
    </source>
</evidence>
<dbReference type="EMBL" id="CAADRA010005559">
    <property type="protein sequence ID" value="VFT91167.1"/>
    <property type="molecule type" value="Genomic_DNA"/>
</dbReference>
<feature type="compositionally biased region" description="Acidic residues" evidence="2">
    <location>
        <begin position="592"/>
        <end position="601"/>
    </location>
</feature>
<dbReference type="InterPro" id="IPR001619">
    <property type="entry name" value="Sec1-like"/>
</dbReference>
<dbReference type="InterPro" id="IPR036045">
    <property type="entry name" value="Sec1-like_sf"/>
</dbReference>
<evidence type="ECO:0000256" key="1">
    <source>
        <dbReference type="ARBA" id="ARBA00009884"/>
    </source>
</evidence>
<evidence type="ECO:0000313" key="3">
    <source>
        <dbReference type="EMBL" id="KAF0694819.1"/>
    </source>
</evidence>
<keyword evidence="5" id="KW-1185">Reference proteome</keyword>
<dbReference type="Proteomes" id="UP000332933">
    <property type="component" value="Unassembled WGS sequence"/>
</dbReference>
<sequence length="772" mass="83992">MSPSLHLVEAILGPLADLSAREELKGSIVAADDGCAETLRWSGSLAFLMDTVQVQSIVSLQQLVASLCHTDEDDDETGPNIHHLLDPWMSGAKSKLLLITSRPLVELQPVLAALLHADVLEQLVLASALPEKAHGPTFSFDSFRDGLVPKHKGLHADTVRLVYLPLLYAPLLDSSREGGTPGLFTLTHPQCASVFPLMRSQLKTQTQDAATPWEHVQDVAPQDIPEATRKAFKCLAHVLGAILMQWQFEVKERIFALGATSLKVGHTLQHFLHQLEEECTMTELKEFQPATLILVDRTCDLATPSSHQYTLLDRILQLLPPTPASDPATSTADHLVEVGPLYSTPSPAPPSIVKNDVGLLQTPSAFLANVQWKGGARICHTQPGPARRVFQSLVTGAPIAALKHLGQELRDVGTDLVKQRLTPVPEKKEQARGRDVILRWLKCIGDCVDATVTWQHAELLEIGTAVLETVERMEATDESAWKVLAAVEKDFASRIEYPEWIVPGLVEWLVATQQDEKRDGASSLDLRLVFELCIYAFALTGDRPMDDHTEKTFRTALKATLRANAGHALLPRDIGTTAPATTTSAGNAVKDDEQDEWDDWDAQSNPPSPVAAAASHDPVAEAAVDAYVGTVVQALKECGQLYKEMPSALPDMPPALLPRLVKLLSDPTLPNIPKLKHVTDASEQLTRAGMDLLKSGLSVFGFGGQEAGLQKAVATAHCKSNETTILFVVGGITLHEMQAISEALKMRPDLHVVVGSTTLTNPTKIQRHVWHG</sequence>
<feature type="region of interest" description="Disordered" evidence="2">
    <location>
        <begin position="572"/>
        <end position="615"/>
    </location>
</feature>
<dbReference type="SUPFAM" id="SSF56815">
    <property type="entry name" value="Sec1/munc18-like (SM) proteins"/>
    <property type="match status" value="2"/>
</dbReference>
<name>A0A485L2V3_9STRA</name>
<feature type="compositionally biased region" description="Low complexity" evidence="2">
    <location>
        <begin position="602"/>
        <end position="615"/>
    </location>
</feature>
<evidence type="ECO:0000313" key="5">
    <source>
        <dbReference type="Proteomes" id="UP000332933"/>
    </source>
</evidence>
<feature type="compositionally biased region" description="Low complexity" evidence="2">
    <location>
        <begin position="576"/>
        <end position="585"/>
    </location>
</feature>